<gene>
    <name evidence="2" type="primary">ydjH_3</name>
    <name evidence="2" type="ORF">Pan216_31810</name>
</gene>
<evidence type="ECO:0000313" key="3">
    <source>
        <dbReference type="Proteomes" id="UP000317093"/>
    </source>
</evidence>
<dbReference type="InterPro" id="IPR029056">
    <property type="entry name" value="Ribokinase-like"/>
</dbReference>
<reference evidence="2 3" key="1">
    <citation type="submission" date="2019-02" db="EMBL/GenBank/DDBJ databases">
        <title>Deep-cultivation of Planctomycetes and their phenomic and genomic characterization uncovers novel biology.</title>
        <authorList>
            <person name="Wiegand S."/>
            <person name="Jogler M."/>
            <person name="Boedeker C."/>
            <person name="Pinto D."/>
            <person name="Vollmers J."/>
            <person name="Rivas-Marin E."/>
            <person name="Kohn T."/>
            <person name="Peeters S.H."/>
            <person name="Heuer A."/>
            <person name="Rast P."/>
            <person name="Oberbeckmann S."/>
            <person name="Bunk B."/>
            <person name="Jeske O."/>
            <person name="Meyerdierks A."/>
            <person name="Storesund J.E."/>
            <person name="Kallscheuer N."/>
            <person name="Luecker S."/>
            <person name="Lage O.M."/>
            <person name="Pohl T."/>
            <person name="Merkel B.J."/>
            <person name="Hornburger P."/>
            <person name="Mueller R.-W."/>
            <person name="Bruemmer F."/>
            <person name="Labrenz M."/>
            <person name="Spormann A.M."/>
            <person name="Op den Camp H."/>
            <person name="Overmann J."/>
            <person name="Amann R."/>
            <person name="Jetten M.S.M."/>
            <person name="Mascher T."/>
            <person name="Medema M.H."/>
            <person name="Devos D.P."/>
            <person name="Kaster A.-K."/>
            <person name="Ovreas L."/>
            <person name="Rohde M."/>
            <person name="Galperin M.Y."/>
            <person name="Jogler C."/>
        </authorList>
    </citation>
    <scope>NUCLEOTIDE SEQUENCE [LARGE SCALE GENOMIC DNA]</scope>
    <source>
        <strain evidence="2 3">Pan216</strain>
    </source>
</reference>
<keyword evidence="2" id="KW-0808">Transferase</keyword>
<dbReference type="Pfam" id="PF00294">
    <property type="entry name" value="PfkB"/>
    <property type="match status" value="1"/>
</dbReference>
<keyword evidence="3" id="KW-1185">Reference proteome</keyword>
<dbReference type="OrthoDB" id="9813569at2"/>
<accession>A0A518B5S0</accession>
<name>A0A518B5S0_9BACT</name>
<dbReference type="Proteomes" id="UP000317093">
    <property type="component" value="Chromosome"/>
</dbReference>
<dbReference type="RefSeq" id="WP_145258977.1">
    <property type="nucleotide sequence ID" value="NZ_CP036279.1"/>
</dbReference>
<dbReference type="AlphaFoldDB" id="A0A518B5S0"/>
<dbReference type="EMBL" id="CP036279">
    <property type="protein sequence ID" value="QDU62314.1"/>
    <property type="molecule type" value="Genomic_DNA"/>
</dbReference>
<dbReference type="SUPFAM" id="SSF53613">
    <property type="entry name" value="Ribokinase-like"/>
    <property type="match status" value="1"/>
</dbReference>
<dbReference type="PANTHER" id="PTHR42774">
    <property type="entry name" value="PHOSPHOTRANSFERASE SYSTEM TRANSPORT PROTEIN"/>
    <property type="match status" value="1"/>
</dbReference>
<dbReference type="InterPro" id="IPR011611">
    <property type="entry name" value="PfkB_dom"/>
</dbReference>
<evidence type="ECO:0000259" key="1">
    <source>
        <dbReference type="Pfam" id="PF00294"/>
    </source>
</evidence>
<keyword evidence="2" id="KW-0418">Kinase</keyword>
<dbReference type="GO" id="GO:0016301">
    <property type="term" value="F:kinase activity"/>
    <property type="evidence" value="ECO:0007669"/>
    <property type="project" value="UniProtKB-KW"/>
</dbReference>
<proteinExistence type="predicted"/>
<feature type="domain" description="Carbohydrate kinase PfkB" evidence="1">
    <location>
        <begin position="7"/>
        <end position="292"/>
    </location>
</feature>
<dbReference type="Gene3D" id="3.40.1190.20">
    <property type="match status" value="1"/>
</dbReference>
<evidence type="ECO:0000313" key="2">
    <source>
        <dbReference type="EMBL" id="QDU62314.1"/>
    </source>
</evidence>
<dbReference type="EC" id="2.7.1.-" evidence="2"/>
<organism evidence="2 3">
    <name type="scientific">Kolteria novifilia</name>
    <dbReference type="NCBI Taxonomy" id="2527975"/>
    <lineage>
        <taxon>Bacteria</taxon>
        <taxon>Pseudomonadati</taxon>
        <taxon>Planctomycetota</taxon>
        <taxon>Planctomycetia</taxon>
        <taxon>Kolteriales</taxon>
        <taxon>Kolteriaceae</taxon>
        <taxon>Kolteria</taxon>
    </lineage>
</organism>
<protein>
    <submittedName>
        <fullName evidence="2">Putative sugar kinase YdjH</fullName>
        <ecNumber evidence="2">2.7.1.-</ecNumber>
    </submittedName>
</protein>
<dbReference type="PANTHER" id="PTHR42774:SF3">
    <property type="entry name" value="KETOHEXOKINASE"/>
    <property type="match status" value="1"/>
</dbReference>
<dbReference type="KEGG" id="knv:Pan216_31810"/>
<dbReference type="InterPro" id="IPR052562">
    <property type="entry name" value="Ketohexokinase-related"/>
</dbReference>
<sequence length="311" mass="34165">MVNRAADVVGIGAVTWDRFLVVPRYPNPDDKVRAIQTEECGGGQAATALVALSRWGLQTRLVAMLGYDDYSERIIQDLDSENVGTERLIRREDADGRRTTVLVDNRSGKRAIVSGPHWVPPMRVDEVTPDLFDGARVLHLDTTVDECALEAAVLAKEKGLLVTLDAEVMNDRTEELLRHCDYVIASREFAQRLTGEEKLGLATYGLSLRSGKPAIVTDGEHGCDYANGEKEAFHQPAYRVPVVDGTGAGDVFHAAIIYGVLSAFDIRKTVRFAAWAAANVCREVGGRKGIPSRDDVHRYLYHDKGDAKSTD</sequence>